<keyword evidence="1" id="KW-0808">Transferase</keyword>
<proteinExistence type="predicted"/>
<name>A0AAJ2PS89_9ACTN</name>
<comment type="caution">
    <text evidence="4">The sequence shown here is derived from an EMBL/GenBank/DDBJ whole genome shotgun (WGS) entry which is preliminary data.</text>
</comment>
<organism evidence="4 5">
    <name type="scientific">Streptomyces europaeiscabiei</name>
    <dbReference type="NCBI Taxonomy" id="146819"/>
    <lineage>
        <taxon>Bacteria</taxon>
        <taxon>Bacillati</taxon>
        <taxon>Actinomycetota</taxon>
        <taxon>Actinomycetes</taxon>
        <taxon>Kitasatosporales</taxon>
        <taxon>Streptomycetaceae</taxon>
        <taxon>Streptomyces</taxon>
    </lineage>
</organism>
<gene>
    <name evidence="4" type="ORF">PV367_22035</name>
</gene>
<reference evidence="4" key="1">
    <citation type="journal article" date="2023" name="Microb. Genom.">
        <title>Mesoterricola silvestris gen. nov., sp. nov., Mesoterricola sediminis sp. nov., Geothrix oryzae sp. nov., Geothrix edaphica sp. nov., Geothrix rubra sp. nov., and Geothrix limicola sp. nov., six novel members of Acidobacteriota isolated from soils.</title>
        <authorList>
            <person name="Weisberg A.J."/>
            <person name="Pearce E."/>
            <person name="Kramer C.G."/>
            <person name="Chang J.H."/>
            <person name="Clarke C.R."/>
        </authorList>
    </citation>
    <scope>NUCLEOTIDE SEQUENCE</scope>
    <source>
        <strain evidence="4">ND06-05F</strain>
    </source>
</reference>
<evidence type="ECO:0000256" key="1">
    <source>
        <dbReference type="ARBA" id="ARBA00022527"/>
    </source>
</evidence>
<keyword evidence="1" id="KW-0418">Kinase</keyword>
<dbReference type="InterPro" id="IPR050267">
    <property type="entry name" value="Anti-sigma-factor_SerPK"/>
</dbReference>
<dbReference type="Proteomes" id="UP001273589">
    <property type="component" value="Unassembled WGS sequence"/>
</dbReference>
<dbReference type="GO" id="GO:0005524">
    <property type="term" value="F:ATP binding"/>
    <property type="evidence" value="ECO:0007669"/>
    <property type="project" value="UniProtKB-KW"/>
</dbReference>
<protein>
    <submittedName>
        <fullName evidence="4">ATP-binding protein</fullName>
    </submittedName>
</protein>
<accession>A0AAJ2PS89</accession>
<dbReference type="GO" id="GO:0004674">
    <property type="term" value="F:protein serine/threonine kinase activity"/>
    <property type="evidence" value="ECO:0007669"/>
    <property type="project" value="UniProtKB-KW"/>
</dbReference>
<dbReference type="InterPro" id="IPR003594">
    <property type="entry name" value="HATPase_dom"/>
</dbReference>
<dbReference type="RefSeq" id="WP_037703507.1">
    <property type="nucleotide sequence ID" value="NZ_JARAWN010000140.1"/>
</dbReference>
<dbReference type="Pfam" id="PF13581">
    <property type="entry name" value="HATPase_c_2"/>
    <property type="match status" value="1"/>
</dbReference>
<feature type="domain" description="Histidine kinase/HSP90-like ATPase" evidence="3">
    <location>
        <begin position="21"/>
        <end position="132"/>
    </location>
</feature>
<dbReference type="SUPFAM" id="SSF55874">
    <property type="entry name" value="ATPase domain of HSP90 chaperone/DNA topoisomerase II/histidine kinase"/>
    <property type="match status" value="1"/>
</dbReference>
<evidence type="ECO:0000256" key="2">
    <source>
        <dbReference type="SAM" id="MobiDB-lite"/>
    </source>
</evidence>
<evidence type="ECO:0000313" key="5">
    <source>
        <dbReference type="Proteomes" id="UP001273589"/>
    </source>
</evidence>
<evidence type="ECO:0000259" key="3">
    <source>
        <dbReference type="Pfam" id="PF13581"/>
    </source>
</evidence>
<dbReference type="Gene3D" id="3.30.565.10">
    <property type="entry name" value="Histidine kinase-like ATPase, C-terminal domain"/>
    <property type="match status" value="1"/>
</dbReference>
<evidence type="ECO:0000313" key="4">
    <source>
        <dbReference type="EMBL" id="MDX3132414.1"/>
    </source>
</evidence>
<sequence>MTTTAARPASNGAPGYSETMPCEPASARRARLLVSAALNAWGIGDLADSATLIVSELVGNSVQHTPRHLLRVIVSRPSPDRVQIAVIDKARTVPAITSPADDAEKGRGLFLVDVLSDRWGYDLHRWGKTVWAELKASSAVAAAASRG</sequence>
<keyword evidence="1" id="KW-0723">Serine/threonine-protein kinase</keyword>
<dbReference type="PANTHER" id="PTHR35526:SF3">
    <property type="entry name" value="ANTI-SIGMA-F FACTOR RSBW"/>
    <property type="match status" value="1"/>
</dbReference>
<dbReference type="AlphaFoldDB" id="A0AAJ2PS89"/>
<dbReference type="EMBL" id="JARAWN010000140">
    <property type="protein sequence ID" value="MDX3132414.1"/>
    <property type="molecule type" value="Genomic_DNA"/>
</dbReference>
<dbReference type="PANTHER" id="PTHR35526">
    <property type="entry name" value="ANTI-SIGMA-F FACTOR RSBW-RELATED"/>
    <property type="match status" value="1"/>
</dbReference>
<keyword evidence="4" id="KW-0067">ATP-binding</keyword>
<dbReference type="CDD" id="cd16936">
    <property type="entry name" value="HATPase_RsbW-like"/>
    <property type="match status" value="1"/>
</dbReference>
<feature type="region of interest" description="Disordered" evidence="2">
    <location>
        <begin position="1"/>
        <end position="21"/>
    </location>
</feature>
<keyword evidence="4" id="KW-0547">Nucleotide-binding</keyword>
<dbReference type="InterPro" id="IPR036890">
    <property type="entry name" value="HATPase_C_sf"/>
</dbReference>